<gene>
    <name evidence="1" type="ORF">COU15_02550</name>
</gene>
<organism evidence="1 2">
    <name type="scientific">Candidatus Kaiserbacteria bacterium CG10_big_fil_rev_8_21_14_0_10_45_20</name>
    <dbReference type="NCBI Taxonomy" id="1974607"/>
    <lineage>
        <taxon>Bacteria</taxon>
        <taxon>Candidatus Kaiseribacteriota</taxon>
    </lineage>
</organism>
<dbReference type="EMBL" id="PFBH01000015">
    <property type="protein sequence ID" value="PIR85110.1"/>
    <property type="molecule type" value="Genomic_DNA"/>
</dbReference>
<name>A0A2H0UFH1_9BACT</name>
<evidence type="ECO:0000313" key="1">
    <source>
        <dbReference type="EMBL" id="PIR85110.1"/>
    </source>
</evidence>
<proteinExistence type="predicted"/>
<sequence length="96" mass="11166">MKKIQDDILSYREMCDAENVQTLQRGMNFRMNPSYSVILMSQRSNAPYQDKIHEDGLTIEYEGHDVSKKSYDHNPKDEKKMGSATISPQAFSWNFV</sequence>
<reference evidence="2" key="1">
    <citation type="submission" date="2017-09" db="EMBL/GenBank/DDBJ databases">
        <title>Depth-based differentiation of microbial function through sediment-hosted aquifers and enrichment of novel symbionts in the deep terrestrial subsurface.</title>
        <authorList>
            <person name="Probst A.J."/>
            <person name="Ladd B."/>
            <person name="Jarett J.K."/>
            <person name="Geller-Mcgrath D.E."/>
            <person name="Sieber C.M.K."/>
            <person name="Emerson J.B."/>
            <person name="Anantharaman K."/>
            <person name="Thomas B.C."/>
            <person name="Malmstrom R."/>
            <person name="Stieglmeier M."/>
            <person name="Klingl A."/>
            <person name="Woyke T."/>
            <person name="Ryan C.M."/>
            <person name="Banfield J.F."/>
        </authorList>
    </citation>
    <scope>NUCLEOTIDE SEQUENCE [LARGE SCALE GENOMIC DNA]</scope>
</reference>
<accession>A0A2H0UFH1</accession>
<dbReference type="Proteomes" id="UP000229315">
    <property type="component" value="Unassembled WGS sequence"/>
</dbReference>
<comment type="caution">
    <text evidence="1">The sequence shown here is derived from an EMBL/GenBank/DDBJ whole genome shotgun (WGS) entry which is preliminary data.</text>
</comment>
<protein>
    <submittedName>
        <fullName evidence="1">Uncharacterized protein</fullName>
    </submittedName>
</protein>
<evidence type="ECO:0000313" key="2">
    <source>
        <dbReference type="Proteomes" id="UP000229315"/>
    </source>
</evidence>
<dbReference type="AlphaFoldDB" id="A0A2H0UFH1"/>